<evidence type="ECO:0000313" key="5">
    <source>
        <dbReference type="Proteomes" id="UP001148932"/>
    </source>
</evidence>
<evidence type="ECO:0000256" key="2">
    <source>
        <dbReference type="SAM" id="SignalP"/>
    </source>
</evidence>
<protein>
    <submittedName>
        <fullName evidence="4">ABC transporter substrate-binding protein</fullName>
    </submittedName>
</protein>
<comment type="similarity">
    <text evidence="1">Belongs to the bacterial solute-binding protein SsuA/TauA family.</text>
</comment>
<feature type="chain" id="PRO_5045567491" evidence="2">
    <location>
        <begin position="33"/>
        <end position="345"/>
    </location>
</feature>
<evidence type="ECO:0000259" key="3">
    <source>
        <dbReference type="SMART" id="SM00062"/>
    </source>
</evidence>
<dbReference type="Pfam" id="PF09084">
    <property type="entry name" value="NMT1"/>
    <property type="match status" value="1"/>
</dbReference>
<comment type="caution">
    <text evidence="4">The sequence shown here is derived from an EMBL/GenBank/DDBJ whole genome shotgun (WGS) entry which is preliminary data.</text>
</comment>
<dbReference type="CDD" id="cd13558">
    <property type="entry name" value="PBP2_SsuA_like_2"/>
    <property type="match status" value="1"/>
</dbReference>
<accession>A0ABT5RYC7</accession>
<dbReference type="PROSITE" id="PS51318">
    <property type="entry name" value="TAT"/>
    <property type="match status" value="1"/>
</dbReference>
<feature type="signal peptide" evidence="2">
    <location>
        <begin position="1"/>
        <end position="32"/>
    </location>
</feature>
<dbReference type="EMBL" id="JAPCKI010000005">
    <property type="protein sequence ID" value="MDD2177923.1"/>
    <property type="molecule type" value="Genomic_DNA"/>
</dbReference>
<dbReference type="Gene3D" id="3.40.190.10">
    <property type="entry name" value="Periplasmic binding protein-like II"/>
    <property type="match status" value="2"/>
</dbReference>
<dbReference type="PANTHER" id="PTHR30024:SF48">
    <property type="entry name" value="ABC TRANSPORTER SUBSTRATE-BINDING PROTEIN"/>
    <property type="match status" value="1"/>
</dbReference>
<dbReference type="InterPro" id="IPR006311">
    <property type="entry name" value="TAT_signal"/>
</dbReference>
<dbReference type="RefSeq" id="WP_274110115.1">
    <property type="nucleotide sequence ID" value="NZ_JAPCKI010000005.1"/>
</dbReference>
<evidence type="ECO:0000313" key="4">
    <source>
        <dbReference type="EMBL" id="MDD2177923.1"/>
    </source>
</evidence>
<dbReference type="InterPro" id="IPR015168">
    <property type="entry name" value="SsuA/THI5"/>
</dbReference>
<dbReference type="SMART" id="SM00062">
    <property type="entry name" value="PBPb"/>
    <property type="match status" value="1"/>
</dbReference>
<feature type="domain" description="Solute-binding protein family 3/N-terminal" evidence="3">
    <location>
        <begin position="46"/>
        <end position="259"/>
    </location>
</feature>
<name>A0ABT5RYC7_9BURK</name>
<evidence type="ECO:0000256" key="1">
    <source>
        <dbReference type="ARBA" id="ARBA00010742"/>
    </source>
</evidence>
<proteinExistence type="inferred from homology"/>
<keyword evidence="2" id="KW-0732">Signal</keyword>
<dbReference type="SUPFAM" id="SSF53850">
    <property type="entry name" value="Periplasmic binding protein-like II"/>
    <property type="match status" value="1"/>
</dbReference>
<dbReference type="InterPro" id="IPR001638">
    <property type="entry name" value="Solute-binding_3/MltF_N"/>
</dbReference>
<gene>
    <name evidence="4" type="ORF">OIN59_10795</name>
</gene>
<organism evidence="4 5">
    <name type="scientific">Acidovorax benzenivorans</name>
    <dbReference type="NCBI Taxonomy" id="2987520"/>
    <lineage>
        <taxon>Bacteria</taxon>
        <taxon>Pseudomonadati</taxon>
        <taxon>Pseudomonadota</taxon>
        <taxon>Betaproteobacteria</taxon>
        <taxon>Burkholderiales</taxon>
        <taxon>Comamonadaceae</taxon>
        <taxon>Acidovorax</taxon>
    </lineage>
</organism>
<reference evidence="4" key="1">
    <citation type="submission" date="2022-10" db="EMBL/GenBank/DDBJ databases">
        <title>Description of microaerobic benzene degrading bacteria.</title>
        <authorList>
            <person name="Bedics A."/>
            <person name="Tancsics A."/>
            <person name="Banerjee S."/>
        </authorList>
    </citation>
    <scope>NUCLEOTIDE SEQUENCE</scope>
    <source>
        <strain evidence="4">D2M1</strain>
    </source>
</reference>
<dbReference type="Proteomes" id="UP001148932">
    <property type="component" value="Unassembled WGS sequence"/>
</dbReference>
<sequence length="345" mass="37558">MSNTHPLNRRHLLQASLGAAAWAATASAPAWAAPPAPTAADLSKVTLRIGTYKGLWRPLITAAGLGQTPYRIEWRELNNGVLHIEALNGDALDVGSGSEIPALFAARQKAQVRFIAVTREDLNNQVTLARKDAPIQRIADLKGKRVGYVRATTSHYFLSKQLAEAGLGFNDIQAINLTPADGLSAFDRGDLDAWAIYGYNGQLARLRYGARVLKTGLGYLSGNFPIYANPRAVDDPLKHAAISDYLQRLRRAYQWANSNYLAYAQAQSAETRVAVGDLIELWNNRSTDYDLRAVDDRVVAGHQAVADTFVQLGVLDGPAQVAPLWDKSFRTALAAPMTAQVERAP</sequence>
<dbReference type="PANTHER" id="PTHR30024">
    <property type="entry name" value="ALIPHATIC SULFONATES-BINDING PROTEIN-RELATED"/>
    <property type="match status" value="1"/>
</dbReference>
<keyword evidence="5" id="KW-1185">Reference proteome</keyword>